<proteinExistence type="predicted"/>
<dbReference type="Proteomes" id="UP001206483">
    <property type="component" value="Unassembled WGS sequence"/>
</dbReference>
<reference evidence="1 2" key="1">
    <citation type="submission" date="2022-06" db="EMBL/GenBank/DDBJ databases">
        <title>Sequencing the genomes of 1000 actinobacteria strains.</title>
        <authorList>
            <person name="Klenk H.-P."/>
        </authorList>
    </citation>
    <scope>NUCLEOTIDE SEQUENCE [LARGE SCALE GENOMIC DNA]</scope>
    <source>
        <strain evidence="1 2">DSM 41656</strain>
    </source>
</reference>
<gene>
    <name evidence="1" type="ORF">FHR36_005035</name>
</gene>
<name>A0ABT1J379_9ACTN</name>
<evidence type="ECO:0000313" key="2">
    <source>
        <dbReference type="Proteomes" id="UP001206483"/>
    </source>
</evidence>
<dbReference type="RefSeq" id="WP_253800429.1">
    <property type="nucleotide sequence ID" value="NZ_BAAAUB010000080.1"/>
</dbReference>
<dbReference type="EMBL" id="JAMZDX010000004">
    <property type="protein sequence ID" value="MCP2311872.1"/>
    <property type="molecule type" value="Genomic_DNA"/>
</dbReference>
<sequence>MTITARLVTTVAAPLDPASADAPRVLCTPDRRLLVQRGDTEVVALDMDAFPGGPAPEVRFPAPWSRCFGSVTVSPERDAAVFAGVHAVRSVDATGTTRWEMRHGCWYGACTALHSSFDEYAHDEDHRSADSGSVAVSADGRLVWAHVRAPSGGDGGTDDGQELWAVLDAADGRVLGRVDTMTVASDSEHTPHPDPAQMGLSVGEGEEGSPALWARWDGQRLTTAQIGTELVLLAASPSGRYLLAVDIGQWSLSLHDVENGSVLRELDAQGSMPAHPGSGGEDRVYWDFDAAFVDEDTVVAGTSECDARFGTARHWLVDVRGMTVRGEISYPVPVVGPARAAGRGAWYTISEDGTSVQLWEPAKEN</sequence>
<comment type="caution">
    <text evidence="1">The sequence shown here is derived from an EMBL/GenBank/DDBJ whole genome shotgun (WGS) entry which is preliminary data.</text>
</comment>
<keyword evidence="2" id="KW-1185">Reference proteome</keyword>
<dbReference type="SUPFAM" id="SSF50969">
    <property type="entry name" value="YVTN repeat-like/Quinoprotein amine dehydrogenase"/>
    <property type="match status" value="1"/>
</dbReference>
<dbReference type="InterPro" id="IPR015943">
    <property type="entry name" value="WD40/YVTN_repeat-like_dom_sf"/>
</dbReference>
<dbReference type="InterPro" id="IPR011044">
    <property type="entry name" value="Quino_amine_DH_bsu"/>
</dbReference>
<accession>A0ABT1J379</accession>
<organism evidence="1 2">
    <name type="scientific">Kitasatospora paracochleata</name>
    <dbReference type="NCBI Taxonomy" id="58354"/>
    <lineage>
        <taxon>Bacteria</taxon>
        <taxon>Bacillati</taxon>
        <taxon>Actinomycetota</taxon>
        <taxon>Actinomycetes</taxon>
        <taxon>Kitasatosporales</taxon>
        <taxon>Streptomycetaceae</taxon>
        <taxon>Kitasatospora</taxon>
    </lineage>
</organism>
<dbReference type="Gene3D" id="2.130.10.10">
    <property type="entry name" value="YVTN repeat-like/Quinoprotein amine dehydrogenase"/>
    <property type="match status" value="1"/>
</dbReference>
<evidence type="ECO:0000313" key="1">
    <source>
        <dbReference type="EMBL" id="MCP2311872.1"/>
    </source>
</evidence>
<protein>
    <submittedName>
        <fullName evidence="1">Uncharacterized protein</fullName>
    </submittedName>
</protein>